<protein>
    <submittedName>
        <fullName evidence="1">Uncharacterized protein</fullName>
    </submittedName>
</protein>
<gene>
    <name evidence="1" type="ORF">ACFQO8_09485</name>
</gene>
<name>A0ABW2PPZ7_9BACL</name>
<dbReference type="EMBL" id="JBHTCE010000001">
    <property type="protein sequence ID" value="MFC7390381.1"/>
    <property type="molecule type" value="Genomic_DNA"/>
</dbReference>
<dbReference type="RefSeq" id="WP_214789407.1">
    <property type="nucleotide sequence ID" value="NZ_JANIEL010000001.1"/>
</dbReference>
<keyword evidence="2" id="KW-1185">Reference proteome</keyword>
<evidence type="ECO:0000313" key="1">
    <source>
        <dbReference type="EMBL" id="MFC7390381.1"/>
    </source>
</evidence>
<organism evidence="1 2">
    <name type="scientific">Exiguobacterium aestuarii</name>
    <dbReference type="NCBI Taxonomy" id="273527"/>
    <lineage>
        <taxon>Bacteria</taxon>
        <taxon>Bacillati</taxon>
        <taxon>Bacillota</taxon>
        <taxon>Bacilli</taxon>
        <taxon>Bacillales</taxon>
        <taxon>Bacillales Family XII. Incertae Sedis</taxon>
        <taxon>Exiguobacterium</taxon>
    </lineage>
</organism>
<comment type="caution">
    <text evidence="1">The sequence shown here is derived from an EMBL/GenBank/DDBJ whole genome shotgun (WGS) entry which is preliminary data.</text>
</comment>
<proteinExistence type="predicted"/>
<sequence length="303" mass="34757">MEKEKDQEYPFPGNWSRLHKMIQEADASGERQRIEPILWDWYQAIPGDPFIFMEIFQCAMEKPDDPETLEKLQELVAIQMAEAEEPASGGLQIAQYYIMRDQPFEAAHWINQYLEWQNKKDTVNTQAHQVLQVLKMTEFPAAIAKLKRTLTRGSTGEQIEALQHVHFNIDTVLDNVLHELLVSNRPKLIKLIVLEKAFVELSVIKWTDGDSTNEMSQMEATSHIETWEKTVLSLQKSVEGDEIGTQLLMNYMYTHYPYVPAEKADVEQALVQAKQAILHDEAVDGLAASILEADLRFTQALLD</sequence>
<dbReference type="Proteomes" id="UP001596439">
    <property type="component" value="Unassembled WGS sequence"/>
</dbReference>
<evidence type="ECO:0000313" key="2">
    <source>
        <dbReference type="Proteomes" id="UP001596439"/>
    </source>
</evidence>
<accession>A0ABW2PPZ7</accession>
<reference evidence="2" key="1">
    <citation type="journal article" date="2019" name="Int. J. Syst. Evol. Microbiol.">
        <title>The Global Catalogue of Microorganisms (GCM) 10K type strain sequencing project: providing services to taxonomists for standard genome sequencing and annotation.</title>
        <authorList>
            <consortium name="The Broad Institute Genomics Platform"/>
            <consortium name="The Broad Institute Genome Sequencing Center for Infectious Disease"/>
            <person name="Wu L."/>
            <person name="Ma J."/>
        </authorList>
    </citation>
    <scope>NUCLEOTIDE SEQUENCE [LARGE SCALE GENOMIC DNA]</scope>
    <source>
        <strain evidence="2">CCUG 55590</strain>
    </source>
</reference>